<evidence type="ECO:0000256" key="6">
    <source>
        <dbReference type="ARBA" id="ARBA00022832"/>
    </source>
</evidence>
<dbReference type="GO" id="GO:0052689">
    <property type="term" value="F:carboxylic ester hydrolase activity"/>
    <property type="evidence" value="ECO:0007669"/>
    <property type="project" value="UniProtKB-KW"/>
</dbReference>
<keyword evidence="13" id="KW-1185">Reference proteome</keyword>
<organism evidence="12 13">
    <name type="scientific">Psilocybe cyanescens</name>
    <dbReference type="NCBI Taxonomy" id="93625"/>
    <lineage>
        <taxon>Eukaryota</taxon>
        <taxon>Fungi</taxon>
        <taxon>Dikarya</taxon>
        <taxon>Basidiomycota</taxon>
        <taxon>Agaricomycotina</taxon>
        <taxon>Agaricomycetes</taxon>
        <taxon>Agaricomycetidae</taxon>
        <taxon>Agaricales</taxon>
        <taxon>Agaricineae</taxon>
        <taxon>Strophariaceae</taxon>
        <taxon>Psilocybe</taxon>
    </lineage>
</organism>
<dbReference type="AlphaFoldDB" id="A0A409VWS5"/>
<keyword evidence="5" id="KW-0378">Hydrolase</keyword>
<evidence type="ECO:0000256" key="10">
    <source>
        <dbReference type="SAM" id="Phobius"/>
    </source>
</evidence>
<dbReference type="GO" id="GO:0005737">
    <property type="term" value="C:cytoplasm"/>
    <property type="evidence" value="ECO:0007669"/>
    <property type="project" value="TreeGrafter"/>
</dbReference>
<dbReference type="EMBL" id="NHYD01003892">
    <property type="protein sequence ID" value="PPQ70722.1"/>
    <property type="molecule type" value="Genomic_DNA"/>
</dbReference>
<dbReference type="InterPro" id="IPR029058">
    <property type="entry name" value="AB_hydrolase_fold"/>
</dbReference>
<keyword evidence="10" id="KW-1133">Transmembrane helix</keyword>
<dbReference type="GO" id="GO:0008474">
    <property type="term" value="F:palmitoyl-(protein) hydrolase activity"/>
    <property type="evidence" value="ECO:0007669"/>
    <property type="project" value="UniProtKB-EC"/>
</dbReference>
<proteinExistence type="inferred from homology"/>
<feature type="domain" description="Phospholipase/carboxylesterase/thioesterase" evidence="11">
    <location>
        <begin position="58"/>
        <end position="287"/>
    </location>
</feature>
<evidence type="ECO:0000256" key="5">
    <source>
        <dbReference type="ARBA" id="ARBA00022801"/>
    </source>
</evidence>
<keyword evidence="4" id="KW-0719">Serine esterase</keyword>
<dbReference type="Proteomes" id="UP000283269">
    <property type="component" value="Unassembled WGS sequence"/>
</dbReference>
<keyword evidence="10" id="KW-0472">Membrane</keyword>
<dbReference type="PANTHER" id="PTHR10655">
    <property type="entry name" value="LYSOPHOSPHOLIPASE-RELATED"/>
    <property type="match status" value="1"/>
</dbReference>
<evidence type="ECO:0000256" key="9">
    <source>
        <dbReference type="ARBA" id="ARBA00047337"/>
    </source>
</evidence>
<keyword evidence="6" id="KW-0276">Fatty acid metabolism</keyword>
<evidence type="ECO:0000256" key="7">
    <source>
        <dbReference type="ARBA" id="ARBA00029392"/>
    </source>
</evidence>
<evidence type="ECO:0000256" key="1">
    <source>
        <dbReference type="ARBA" id="ARBA00006499"/>
    </source>
</evidence>
<evidence type="ECO:0000259" key="11">
    <source>
        <dbReference type="Pfam" id="PF02230"/>
    </source>
</evidence>
<comment type="function">
    <text evidence="7">Hydrolyzes fatty acids from S-acylated cysteine residues in proteins with a strong preference for palmitoylated G-alpha proteins over other acyl substrates. Mediates the deacylation of G-alpha proteins such as GPA1 in vivo, but has weak or no activity toward palmitoylated Ras proteins. Has weak lysophospholipase activity in vitro; however such activity may not exist in vivo.</text>
</comment>
<dbReference type="Gene3D" id="3.40.50.1820">
    <property type="entry name" value="alpha/beta hydrolase"/>
    <property type="match status" value="1"/>
</dbReference>
<dbReference type="GO" id="GO:0006631">
    <property type="term" value="P:fatty acid metabolic process"/>
    <property type="evidence" value="ECO:0007669"/>
    <property type="project" value="UniProtKB-KW"/>
</dbReference>
<gene>
    <name evidence="12" type="ORF">CVT25_013252</name>
</gene>
<dbReference type="PANTHER" id="PTHR10655:SF17">
    <property type="entry name" value="LYSOPHOSPHOLIPASE-LIKE PROTEIN 1"/>
    <property type="match status" value="1"/>
</dbReference>
<evidence type="ECO:0000313" key="12">
    <source>
        <dbReference type="EMBL" id="PPQ70722.1"/>
    </source>
</evidence>
<dbReference type="STRING" id="93625.A0A409VWS5"/>
<reference evidence="12 13" key="1">
    <citation type="journal article" date="2018" name="Evol. Lett.">
        <title>Horizontal gene cluster transfer increased hallucinogenic mushroom diversity.</title>
        <authorList>
            <person name="Reynolds H.T."/>
            <person name="Vijayakumar V."/>
            <person name="Gluck-Thaler E."/>
            <person name="Korotkin H.B."/>
            <person name="Matheny P.B."/>
            <person name="Slot J.C."/>
        </authorList>
    </citation>
    <scope>NUCLEOTIDE SEQUENCE [LARGE SCALE GENOMIC DNA]</scope>
    <source>
        <strain evidence="12 13">2631</strain>
    </source>
</reference>
<dbReference type="InterPro" id="IPR050565">
    <property type="entry name" value="LYPA1-2/EST-like"/>
</dbReference>
<comment type="catalytic activity">
    <reaction evidence="9">
        <text>S-hexadecanoyl-L-cysteinyl-[protein] + H2O = L-cysteinyl-[protein] + hexadecanoate + H(+)</text>
        <dbReference type="Rhea" id="RHEA:19233"/>
        <dbReference type="Rhea" id="RHEA-COMP:10131"/>
        <dbReference type="Rhea" id="RHEA-COMP:11032"/>
        <dbReference type="ChEBI" id="CHEBI:7896"/>
        <dbReference type="ChEBI" id="CHEBI:15377"/>
        <dbReference type="ChEBI" id="CHEBI:15378"/>
        <dbReference type="ChEBI" id="CHEBI:29950"/>
        <dbReference type="ChEBI" id="CHEBI:74151"/>
        <dbReference type="EC" id="3.1.2.22"/>
    </reaction>
</comment>
<keyword evidence="10" id="KW-0812">Transmembrane</keyword>
<comment type="caution">
    <text evidence="12">The sequence shown here is derived from an EMBL/GenBank/DDBJ whole genome shotgun (WGS) entry which is preliminary data.</text>
</comment>
<evidence type="ECO:0000313" key="13">
    <source>
        <dbReference type="Proteomes" id="UP000283269"/>
    </source>
</evidence>
<dbReference type="FunCoup" id="A0A409VWS5">
    <property type="interactions" value="352"/>
</dbReference>
<comment type="similarity">
    <text evidence="1">Belongs to the AB hydrolase superfamily. AB hydrolase 2 family.</text>
</comment>
<dbReference type="EC" id="3.1.2.22" evidence="2"/>
<evidence type="ECO:0000256" key="8">
    <source>
        <dbReference type="ARBA" id="ARBA00031195"/>
    </source>
</evidence>
<feature type="transmembrane region" description="Helical" evidence="10">
    <location>
        <begin position="6"/>
        <end position="27"/>
    </location>
</feature>
<evidence type="ECO:0000256" key="4">
    <source>
        <dbReference type="ARBA" id="ARBA00022487"/>
    </source>
</evidence>
<evidence type="ECO:0000256" key="2">
    <source>
        <dbReference type="ARBA" id="ARBA00012423"/>
    </source>
</evidence>
<dbReference type="OrthoDB" id="2418081at2759"/>
<sequence>MLYWTIIFGIFAVALYHLAYLQLPSLFGDQFRSSLRQNTPKDQSTMAAALPALKYLTVPAASKHTATVIFVHGLGDTGHGWRPVADMFKVDPGLAHVKWVLPHSANMGMVMPSWYIPLADNDVHAKFDIYSFGLDTEEDEEGMRQSANMINELIRKEISDGIEPDRIVLGGFSQGGTMSLLTGLTGGHKLAGLVVLSGWLPLRNKFKELASPHAAPSSIFWGTGTADPLVKLELATRSSDFLTMELGIPKAKPGETQGLSYNVYPGMIHTTIPEELDAVKTFIKKVIPIS</sequence>
<keyword evidence="6" id="KW-0443">Lipid metabolism</keyword>
<protein>
    <recommendedName>
        <fullName evidence="3">Acyl-protein thioesterase 1</fullName>
        <ecNumber evidence="2">3.1.2.22</ecNumber>
    </recommendedName>
    <alternativeName>
        <fullName evidence="8">Palmitoyl-protein hydrolase</fullName>
    </alternativeName>
</protein>
<name>A0A409VWS5_PSICY</name>
<dbReference type="InParanoid" id="A0A409VWS5"/>
<accession>A0A409VWS5</accession>
<evidence type="ECO:0000256" key="3">
    <source>
        <dbReference type="ARBA" id="ARBA00014923"/>
    </source>
</evidence>
<dbReference type="SUPFAM" id="SSF53474">
    <property type="entry name" value="alpha/beta-Hydrolases"/>
    <property type="match status" value="1"/>
</dbReference>
<dbReference type="Pfam" id="PF02230">
    <property type="entry name" value="Abhydrolase_2"/>
    <property type="match status" value="1"/>
</dbReference>
<dbReference type="InterPro" id="IPR003140">
    <property type="entry name" value="PLipase/COase/thioEstase"/>
</dbReference>